<evidence type="ECO:0000256" key="5">
    <source>
        <dbReference type="ARBA" id="ARBA00023242"/>
    </source>
</evidence>
<dbReference type="PANTHER" id="PTHR47338:SF10">
    <property type="entry name" value="TRANSCRIPTION FACTOR DOMAIN-CONTAINING PROTEIN-RELATED"/>
    <property type="match status" value="1"/>
</dbReference>
<organism evidence="7 8">
    <name type="scientific">Neofusicoccum ribis</name>
    <dbReference type="NCBI Taxonomy" id="45134"/>
    <lineage>
        <taxon>Eukaryota</taxon>
        <taxon>Fungi</taxon>
        <taxon>Dikarya</taxon>
        <taxon>Ascomycota</taxon>
        <taxon>Pezizomycotina</taxon>
        <taxon>Dothideomycetes</taxon>
        <taxon>Dothideomycetes incertae sedis</taxon>
        <taxon>Botryosphaeriales</taxon>
        <taxon>Botryosphaeriaceae</taxon>
        <taxon>Neofusicoccum</taxon>
    </lineage>
</organism>
<gene>
    <name evidence="7" type="primary">CAP2_2</name>
    <name evidence="7" type="ORF">SLS56_010688</name>
</gene>
<keyword evidence="2" id="KW-0479">Metal-binding</keyword>
<keyword evidence="8" id="KW-1185">Reference proteome</keyword>
<feature type="region of interest" description="Disordered" evidence="6">
    <location>
        <begin position="99"/>
        <end position="120"/>
    </location>
</feature>
<evidence type="ECO:0000256" key="1">
    <source>
        <dbReference type="ARBA" id="ARBA00004123"/>
    </source>
</evidence>
<dbReference type="Proteomes" id="UP001521116">
    <property type="component" value="Unassembled WGS sequence"/>
</dbReference>
<evidence type="ECO:0000256" key="2">
    <source>
        <dbReference type="ARBA" id="ARBA00022723"/>
    </source>
</evidence>
<evidence type="ECO:0000313" key="7">
    <source>
        <dbReference type="EMBL" id="KAL1618103.1"/>
    </source>
</evidence>
<dbReference type="EMBL" id="JAJVDC020000215">
    <property type="protein sequence ID" value="KAL1618103.1"/>
    <property type="molecule type" value="Genomic_DNA"/>
</dbReference>
<keyword evidence="5" id="KW-0539">Nucleus</keyword>
<comment type="caution">
    <text evidence="7">The sequence shown here is derived from an EMBL/GenBank/DDBJ whole genome shotgun (WGS) entry which is preliminary data.</text>
</comment>
<feature type="compositionally biased region" description="Polar residues" evidence="6">
    <location>
        <begin position="106"/>
        <end position="120"/>
    </location>
</feature>
<evidence type="ECO:0000256" key="4">
    <source>
        <dbReference type="ARBA" id="ARBA00023163"/>
    </source>
</evidence>
<evidence type="ECO:0000256" key="6">
    <source>
        <dbReference type="SAM" id="MobiDB-lite"/>
    </source>
</evidence>
<keyword evidence="3" id="KW-0805">Transcription regulation</keyword>
<name>A0ABR3SDT4_9PEZI</name>
<evidence type="ECO:0000256" key="3">
    <source>
        <dbReference type="ARBA" id="ARBA00023015"/>
    </source>
</evidence>
<dbReference type="PANTHER" id="PTHR47338">
    <property type="entry name" value="ZN(II)2CYS6 TRANSCRIPTION FACTOR (EUROFUNG)-RELATED"/>
    <property type="match status" value="1"/>
</dbReference>
<reference evidence="7 8" key="1">
    <citation type="submission" date="2024-02" db="EMBL/GenBank/DDBJ databases">
        <title>De novo assembly and annotation of 12 fungi associated with fruit tree decline syndrome in Ontario, Canada.</title>
        <authorList>
            <person name="Sulman M."/>
            <person name="Ellouze W."/>
            <person name="Ilyukhin E."/>
        </authorList>
    </citation>
    <scope>NUCLEOTIDE SEQUENCE [LARGE SCALE GENOMIC DNA]</scope>
    <source>
        <strain evidence="7 8">M1-105</strain>
    </source>
</reference>
<protein>
    <submittedName>
        <fullName evidence="7">F-actin-capping protein subunit beta</fullName>
    </submittedName>
</protein>
<accession>A0ABR3SDT4</accession>
<dbReference type="InterPro" id="IPR050815">
    <property type="entry name" value="TF_fung"/>
</dbReference>
<dbReference type="CDD" id="cd12148">
    <property type="entry name" value="fungal_TF_MHR"/>
    <property type="match status" value="1"/>
</dbReference>
<proteinExistence type="predicted"/>
<sequence>MIMTTPKDGKPTVYHAIMKAYLLLGRVNEHVHSLEASSDPDEHYREFRQLDTELSRFKLSLPRHATTLRTCPVEEAKQIVWLNAILSTATILLHHRPVTSEDELPQSPSTEGSTASQPDTNASFEYCVSAARNMARLIQEATRISVDTLINPHIGSSLYVCGKILILHTHLTKSDEVRTDIDMFLLLCDRIADVYPTLGTKFKNGMRYDLKQDAKGVRKMREDGARGMMTKCGDWAGANPQATLEKLTAAFGR</sequence>
<comment type="subcellular location">
    <subcellularLocation>
        <location evidence="1">Nucleus</location>
    </subcellularLocation>
</comment>
<keyword evidence="4" id="KW-0804">Transcription</keyword>
<evidence type="ECO:0000313" key="8">
    <source>
        <dbReference type="Proteomes" id="UP001521116"/>
    </source>
</evidence>